<dbReference type="PANTHER" id="PTHR34220">
    <property type="entry name" value="SENSOR HISTIDINE KINASE YPDA"/>
    <property type="match status" value="1"/>
</dbReference>
<name>A0ABS8ARE1_9BACT</name>
<protein>
    <submittedName>
        <fullName evidence="3">Histidine kinase</fullName>
    </submittedName>
</protein>
<comment type="caution">
    <text evidence="3">The sequence shown here is derived from an EMBL/GenBank/DDBJ whole genome shotgun (WGS) entry which is preliminary data.</text>
</comment>
<reference evidence="3" key="1">
    <citation type="submission" date="2021-10" db="EMBL/GenBank/DDBJ databases">
        <authorList>
            <person name="Dean J.D."/>
            <person name="Kim M.K."/>
            <person name="Newey C.N."/>
            <person name="Stoker T.S."/>
            <person name="Thompson D.W."/>
            <person name="Grose J.H."/>
        </authorList>
    </citation>
    <scope>NUCLEOTIDE SEQUENCE</scope>
    <source>
        <strain evidence="3">BT178</strain>
    </source>
</reference>
<keyword evidence="4" id="KW-1185">Reference proteome</keyword>
<feature type="transmembrane region" description="Helical" evidence="1">
    <location>
        <begin position="12"/>
        <end position="32"/>
    </location>
</feature>
<dbReference type="InterPro" id="IPR050640">
    <property type="entry name" value="Bact_2-comp_sensor_kinase"/>
</dbReference>
<evidence type="ECO:0000256" key="1">
    <source>
        <dbReference type="SAM" id="Phobius"/>
    </source>
</evidence>
<accession>A0ABS8ARE1</accession>
<dbReference type="GO" id="GO:0016301">
    <property type="term" value="F:kinase activity"/>
    <property type="evidence" value="ECO:0007669"/>
    <property type="project" value="UniProtKB-KW"/>
</dbReference>
<feature type="transmembrane region" description="Helical" evidence="1">
    <location>
        <begin position="38"/>
        <end position="62"/>
    </location>
</feature>
<dbReference type="RefSeq" id="WP_226176179.1">
    <property type="nucleotide sequence ID" value="NZ_JAJADR010000003.1"/>
</dbReference>
<keyword evidence="1" id="KW-0472">Membrane</keyword>
<gene>
    <name evidence="3" type="ORF">LGH74_12475</name>
</gene>
<evidence type="ECO:0000313" key="3">
    <source>
        <dbReference type="EMBL" id="MCB2408795.1"/>
    </source>
</evidence>
<dbReference type="InterPro" id="IPR010559">
    <property type="entry name" value="Sig_transdc_His_kin_internal"/>
</dbReference>
<keyword evidence="3" id="KW-0808">Transferase</keyword>
<dbReference type="PANTHER" id="PTHR34220:SF7">
    <property type="entry name" value="SENSOR HISTIDINE KINASE YPDA"/>
    <property type="match status" value="1"/>
</dbReference>
<feature type="transmembrane region" description="Helical" evidence="1">
    <location>
        <begin position="74"/>
        <end position="97"/>
    </location>
</feature>
<feature type="transmembrane region" description="Helical" evidence="1">
    <location>
        <begin position="117"/>
        <end position="139"/>
    </location>
</feature>
<evidence type="ECO:0000313" key="4">
    <source>
        <dbReference type="Proteomes" id="UP001165296"/>
    </source>
</evidence>
<dbReference type="EMBL" id="JAJADR010000003">
    <property type="protein sequence ID" value="MCB2408795.1"/>
    <property type="molecule type" value="Genomic_DNA"/>
</dbReference>
<proteinExistence type="predicted"/>
<evidence type="ECO:0000259" key="2">
    <source>
        <dbReference type="Pfam" id="PF06580"/>
    </source>
</evidence>
<keyword evidence="3" id="KW-0418">Kinase</keyword>
<keyword evidence="1" id="KW-1133">Transmembrane helix</keyword>
<organism evidence="3 4">
    <name type="scientific">Hymenobacter lucidus</name>
    <dbReference type="NCBI Taxonomy" id="2880930"/>
    <lineage>
        <taxon>Bacteria</taxon>
        <taxon>Pseudomonadati</taxon>
        <taxon>Bacteroidota</taxon>
        <taxon>Cytophagia</taxon>
        <taxon>Cytophagales</taxon>
        <taxon>Hymenobacteraceae</taxon>
        <taxon>Hymenobacter</taxon>
    </lineage>
</organism>
<feature type="domain" description="Signal transduction histidine kinase internal region" evidence="2">
    <location>
        <begin position="163"/>
        <end position="240"/>
    </location>
</feature>
<keyword evidence="1" id="KW-0812">Transmembrane</keyword>
<dbReference type="Pfam" id="PF06580">
    <property type="entry name" value="His_kinase"/>
    <property type="match status" value="1"/>
</dbReference>
<sequence>MKAWLQHRVVRHGLFWLGVLAISLLIQLPAYWLRGTKLYGWGLLFNQLPASLLTTYSLLYWILPRLLRQRQTSLFFLLLAGWLMGCALVTITTRAFFDLIVQPGLFDIQPVAPTHPAGYWGLNYTFFMTLVTAGVAVAVKVADGWYEQRQLGAQLRQQQLCTELELLKAQLQPAFLFDTLHALRQLTGAKSAAAPGVVLELAGLLRYMLYESPREAVPLADEVEMLRHYVALEKLRLGGRVEVSLSCSGPLEAHRIAPLVLLPFLENAFRLGTQAPVECPWVSIDLVAKASGIVLKVISSRASEVPADDGLQVIRQRLVLLYPGRHELKVLTEPDTFLAVLHLQLPPAPRPAAVAARAAVLPARPEAAQYSSTLS</sequence>
<dbReference type="Proteomes" id="UP001165296">
    <property type="component" value="Unassembled WGS sequence"/>
</dbReference>